<proteinExistence type="predicted"/>
<keyword evidence="4" id="KW-1185">Reference proteome</keyword>
<dbReference type="InterPro" id="IPR036890">
    <property type="entry name" value="HATPase_C_sf"/>
</dbReference>
<feature type="transmembrane region" description="Helical" evidence="1">
    <location>
        <begin position="49"/>
        <end position="69"/>
    </location>
</feature>
<keyword evidence="3" id="KW-0808">Transferase</keyword>
<sequence length="357" mass="38141">MAAPAVDGLWLPDLCRLPRLLTMLGLAQLTVLVVLLVPNPAAPWDLSAFVSASGYALWLALSVSVLLCACRRPLSRFPVRLGALIAVALAMAVAVVASAIVHGLFASVGGTTALPGFGRFVGGSGAVVALLTGIALRYFYVIDRWQGQVAAHARAEADALQARIRPHFLFNSMNMIATLLRRDPVVAERAVLDLSDLFRAALGAGEGTSTLSEEVSLAERYLSIEQLRLGDRLRVDWDKQGDLPWTLPMPRLVLQPVLENAVLHGISRLPEGGTIDVRLTFDASVLEIEVANPSLPPDNAPAQGAGHAQRSIAQRLGYAFGPRARMRYGWNDGRYVCTIQLPVPTDGAAPVPGGRTP</sequence>
<feature type="domain" description="Signal transduction histidine kinase internal region" evidence="2">
    <location>
        <begin position="155"/>
        <end position="233"/>
    </location>
</feature>
<dbReference type="PANTHER" id="PTHR34220">
    <property type="entry name" value="SENSOR HISTIDINE KINASE YPDA"/>
    <property type="match status" value="1"/>
</dbReference>
<feature type="transmembrane region" description="Helical" evidence="1">
    <location>
        <begin position="81"/>
        <end position="105"/>
    </location>
</feature>
<evidence type="ECO:0000313" key="3">
    <source>
        <dbReference type="EMBL" id="MCD9098696.1"/>
    </source>
</evidence>
<evidence type="ECO:0000256" key="1">
    <source>
        <dbReference type="SAM" id="Phobius"/>
    </source>
</evidence>
<reference evidence="3" key="1">
    <citation type="submission" date="2021-12" db="EMBL/GenBank/DDBJ databases">
        <authorList>
            <person name="Ulrich A."/>
        </authorList>
    </citation>
    <scope>NUCLEOTIDE SEQUENCE</scope>
    <source>
        <strain evidence="3">A1P009</strain>
    </source>
</reference>
<organism evidence="3 4">
    <name type="scientific">Luteimonas fraxinea</name>
    <dbReference type="NCBI Taxonomy" id="2901869"/>
    <lineage>
        <taxon>Bacteria</taxon>
        <taxon>Pseudomonadati</taxon>
        <taxon>Pseudomonadota</taxon>
        <taxon>Gammaproteobacteria</taxon>
        <taxon>Lysobacterales</taxon>
        <taxon>Lysobacteraceae</taxon>
        <taxon>Luteimonas</taxon>
    </lineage>
</organism>
<keyword evidence="3" id="KW-0418">Kinase</keyword>
<dbReference type="RefSeq" id="WP_232138061.1">
    <property type="nucleotide sequence ID" value="NZ_CP089507.1"/>
</dbReference>
<keyword evidence="1" id="KW-0812">Transmembrane</keyword>
<gene>
    <name evidence="3" type="ORF">LTT95_17325</name>
</gene>
<dbReference type="SUPFAM" id="SSF55874">
    <property type="entry name" value="ATPase domain of HSP90 chaperone/DNA topoisomerase II/histidine kinase"/>
    <property type="match status" value="1"/>
</dbReference>
<evidence type="ECO:0000259" key="2">
    <source>
        <dbReference type="Pfam" id="PF06580"/>
    </source>
</evidence>
<keyword evidence="1" id="KW-0472">Membrane</keyword>
<dbReference type="Pfam" id="PF06580">
    <property type="entry name" value="His_kinase"/>
    <property type="match status" value="1"/>
</dbReference>
<name>A0ABS8UJ01_9GAMM</name>
<dbReference type="InterPro" id="IPR050640">
    <property type="entry name" value="Bact_2-comp_sensor_kinase"/>
</dbReference>
<feature type="transmembrane region" description="Helical" evidence="1">
    <location>
        <begin position="117"/>
        <end position="140"/>
    </location>
</feature>
<dbReference type="Proteomes" id="UP001430360">
    <property type="component" value="Unassembled WGS sequence"/>
</dbReference>
<comment type="caution">
    <text evidence="3">The sequence shown here is derived from an EMBL/GenBank/DDBJ whole genome shotgun (WGS) entry which is preliminary data.</text>
</comment>
<keyword evidence="1" id="KW-1133">Transmembrane helix</keyword>
<evidence type="ECO:0000313" key="4">
    <source>
        <dbReference type="Proteomes" id="UP001430360"/>
    </source>
</evidence>
<protein>
    <submittedName>
        <fullName evidence="3">Histidine kinase</fullName>
    </submittedName>
</protein>
<dbReference type="PANTHER" id="PTHR34220:SF7">
    <property type="entry name" value="SENSOR HISTIDINE KINASE YPDA"/>
    <property type="match status" value="1"/>
</dbReference>
<dbReference type="EMBL" id="JAJQKU010000007">
    <property type="protein sequence ID" value="MCD9098696.1"/>
    <property type="molecule type" value="Genomic_DNA"/>
</dbReference>
<feature type="transmembrane region" description="Helical" evidence="1">
    <location>
        <begin position="20"/>
        <end position="37"/>
    </location>
</feature>
<dbReference type="InterPro" id="IPR010559">
    <property type="entry name" value="Sig_transdc_His_kin_internal"/>
</dbReference>
<accession>A0ABS8UJ01</accession>
<dbReference type="GO" id="GO:0016301">
    <property type="term" value="F:kinase activity"/>
    <property type="evidence" value="ECO:0007669"/>
    <property type="project" value="UniProtKB-KW"/>
</dbReference>
<dbReference type="Gene3D" id="3.30.565.10">
    <property type="entry name" value="Histidine kinase-like ATPase, C-terminal domain"/>
    <property type="match status" value="1"/>
</dbReference>
<reference evidence="3" key="2">
    <citation type="journal article" date="2022" name="Syst. Appl. Microbiol.">
        <title>Physiological and genomic characterisation of Luteimonas fraxinea sp. nov., a bacterial species associated with trees tolerant to ash dieback.</title>
        <authorList>
            <person name="Ulrich K."/>
            <person name="Becker R."/>
            <person name="Behrendt U."/>
            <person name="Kube M."/>
            <person name="Schneck V."/>
            <person name="Ulrich A."/>
        </authorList>
    </citation>
    <scope>NUCLEOTIDE SEQUENCE</scope>
    <source>
        <strain evidence="3">A1P009</strain>
    </source>
</reference>